<dbReference type="SUPFAM" id="SSF48371">
    <property type="entry name" value="ARM repeat"/>
    <property type="match status" value="1"/>
</dbReference>
<dbReference type="PROSITE" id="PS50166">
    <property type="entry name" value="IMPORTIN_B_NT"/>
    <property type="match status" value="1"/>
</dbReference>
<dbReference type="GO" id="GO:0005829">
    <property type="term" value="C:cytosol"/>
    <property type="evidence" value="ECO:0007669"/>
    <property type="project" value="TreeGrafter"/>
</dbReference>
<dbReference type="SUPFAM" id="SSF51735">
    <property type="entry name" value="NAD(P)-binding Rossmann-fold domains"/>
    <property type="match status" value="1"/>
</dbReference>
<sequence>MTHSSAIQKTRPIAILGAGVLGRRIGACWASTGYKVNIRDPDASQTAGALEYIKQELWRYNPAANADQISVHTFQDLKKAVEDAWLVIECVPERLELKIGVFAELEKVAPQDAILATNSSSYKSREMTVKVQPETARRMVNTHYIIPPQIRLVEVMASGSTHDNIFTVLFQNFRESGMIPVKVHAESTGFIVNRIWAAVKRESLMVLSEGVASPEELDNAWTEMFIRGGNPPCAMMDAVGLDTVLLIEKHYIEERNLPNTGVVPFLQKYIAEGKLGAKSSKGGLYPPGHTTKTVGESQTAYDNINAPALYILDLGLANDPNDAYQRGRILVGSADGKSPLRTVVDNQPLPDGIALSPGAGKLFWTNMGAPNINDGSVMSCNLDGTNIKTIIPKGVVHTPKQLAFDQTAKKLYFSDREGMRVFRCNPDGTGLETLIQTGDWKKGFNDKALWCVGIAVAPREGKFYWTQKGQSKGFEGKILRASINMPAGADASNRKDIECLFSKLPEPIDLVIDEDDRAMYWTDRGELPEGNSLNRVALDETGAYGCRQIIARNLHEAIGLAIDKKNRHIYATGLGGAVYRFNMDGKDRRKFYEEEGAFAGIALCDKECIVSGSADFAIEVPGEAVPLSLFDLGRTLEAAAASTDRAQRQAAGKQLQAWESHPDYFPALQTAFLDKTLRNEIRFLAIILLKNGIDKYWRHAARHAIRPDRKALIRSRLLQGSVGEEERNLSLHSALVTAKIVRIDYPGEWPDAIQVIMGAIRTSKEGNPNHLAGALLVMLRVIKELGTARMRKSQTALQAVTPELVQLLGEIYTEKTAYWQQYFTGGQGDEDDADYAMQNSLTALKSLRRLVTVGYESPHTDAMVQGLWSLSQNQFDQFLTGIGPNSWIPVPFQDLVGKHLIQFTKLHIDMSETKPTSFALLPNSVPLARAYWGLVKEFSEVFEKSGGIKETSGETSGGNPKHEGPLSEKLALKGLLLLRSCVSIAYRPLQTFRYKSPEAKVQEEAAIGVIKNELFTKQLLGDMVLVTISKLFIFRKSDLEAWEEDPETWESQARDEGHAWEWAIRPCAERFLVDLLTYYKELAEPLLTYCKLATKVDMDIVTKEAAYCALGRAAALLHEAFDFDSFIQTALVKDAQIQDSMAKLLRRRISILLSQWISIKASKASRLVVYDIFRHLLNPEDKYNDEVVRITAARQFKQIVDDFEFINTDFLPYAADILNRLINLVQEVDNEETKLAILATIRVIVERMETHISAFGDPIMTVLPQLWESVGEEEYMMKQGILSIMTTLIRSMRAESQRYQTTMIPSLREAMNPESALHLHLIEESVELWAALLAHSPTPLLPELTEMVQLALPLLEYDSSISTQCLEITRDYILLAPREILSDALRRPTMEALGKTVSLKSREHNNLGLEGLELLVRVAEEIGGVQGVTIVVQDMVDTGIMRTILEGLHGLAEERSATGPNRRESKISPLQAGNYFAFLARVALADPGVFATMLATVSGALEPTWQWLSETWFTHFDSECAIDRQKALCLALTRLCELPSPIQELVLARLQDYLSMWTSVVTELRPDADGKSGRVDALVWDADSDSRNGTEWDTSVDVYRREFAYRDPVHTVVAYDYIRARLEDLVRRAGGEQAFQENWAVNVDKEVLDGFQRLSLPPQSEGMDN</sequence>
<keyword evidence="8" id="KW-1185">Reference proteome</keyword>
<dbReference type="SMART" id="SM00135">
    <property type="entry name" value="LY"/>
    <property type="match status" value="5"/>
</dbReference>
<comment type="subcellular location">
    <subcellularLocation>
        <location evidence="1">Nucleus</location>
    </subcellularLocation>
</comment>
<evidence type="ECO:0000256" key="5">
    <source>
        <dbReference type="ARBA" id="ARBA00023242"/>
    </source>
</evidence>
<name>A0AA40EVR4_9PEZI</name>
<dbReference type="FunFam" id="1.25.10.10:FF:000362">
    <property type="entry name" value="Importin 11, putative"/>
    <property type="match status" value="1"/>
</dbReference>
<dbReference type="SUPFAM" id="SSF48179">
    <property type="entry name" value="6-phosphogluconate dehydrogenase C-terminal domain-like"/>
    <property type="match status" value="1"/>
</dbReference>
<keyword evidence="3" id="KW-0813">Transport</keyword>
<dbReference type="Gene3D" id="1.25.10.10">
    <property type="entry name" value="Leucine-rich Repeat Variant"/>
    <property type="match status" value="1"/>
</dbReference>
<evidence type="ECO:0000256" key="4">
    <source>
        <dbReference type="ARBA" id="ARBA00023002"/>
    </source>
</evidence>
<dbReference type="InterPro" id="IPR036291">
    <property type="entry name" value="NAD(P)-bd_dom_sf"/>
</dbReference>
<dbReference type="SMART" id="SM00913">
    <property type="entry name" value="IBN_N"/>
    <property type="match status" value="1"/>
</dbReference>
<evidence type="ECO:0000313" key="8">
    <source>
        <dbReference type="Proteomes" id="UP001172155"/>
    </source>
</evidence>
<dbReference type="GO" id="GO:0006606">
    <property type="term" value="P:protein import into nucleus"/>
    <property type="evidence" value="ECO:0007669"/>
    <property type="project" value="TreeGrafter"/>
</dbReference>
<dbReference type="Pfam" id="PF25758">
    <property type="entry name" value="TPR_IPO11"/>
    <property type="match status" value="1"/>
</dbReference>
<dbReference type="InterPro" id="IPR000033">
    <property type="entry name" value="LDLR_classB_rpt"/>
</dbReference>
<dbReference type="GO" id="GO:0031267">
    <property type="term" value="F:small GTPase binding"/>
    <property type="evidence" value="ECO:0007669"/>
    <property type="project" value="InterPro"/>
</dbReference>
<dbReference type="Pfam" id="PF02737">
    <property type="entry name" value="3HCDH_N"/>
    <property type="match status" value="1"/>
</dbReference>
<dbReference type="InterPro" id="IPR006176">
    <property type="entry name" value="3-OHacyl-CoA_DH_NAD-bd"/>
</dbReference>
<dbReference type="InterPro" id="IPR016024">
    <property type="entry name" value="ARM-type_fold"/>
</dbReference>
<accession>A0AA40EVR4</accession>
<dbReference type="InterPro" id="IPR011989">
    <property type="entry name" value="ARM-like"/>
</dbReference>
<feature type="domain" description="Importin N-terminal" evidence="6">
    <location>
        <begin position="651"/>
        <end position="723"/>
    </location>
</feature>
<dbReference type="PANTHER" id="PTHR10997:SF7">
    <property type="entry name" value="IMPORTIN-11"/>
    <property type="match status" value="1"/>
</dbReference>
<dbReference type="PANTHER" id="PTHR10997">
    <property type="entry name" value="IMPORTIN-7, 8, 11"/>
    <property type="match status" value="1"/>
</dbReference>
<dbReference type="Gene3D" id="2.120.10.30">
    <property type="entry name" value="TolB, C-terminal domain"/>
    <property type="match status" value="2"/>
</dbReference>
<dbReference type="InterPro" id="IPR058669">
    <property type="entry name" value="TPR_IPO7/11-like"/>
</dbReference>
<dbReference type="InterPro" id="IPR006108">
    <property type="entry name" value="3HC_DH_C"/>
</dbReference>
<dbReference type="GO" id="GO:0070403">
    <property type="term" value="F:NAD+ binding"/>
    <property type="evidence" value="ECO:0007669"/>
    <property type="project" value="InterPro"/>
</dbReference>
<comment type="caution">
    <text evidence="7">The sequence shown here is derived from an EMBL/GenBank/DDBJ whole genome shotgun (WGS) entry which is preliminary data.</text>
</comment>
<dbReference type="InterPro" id="IPR013328">
    <property type="entry name" value="6PGD_dom2"/>
</dbReference>
<dbReference type="EMBL" id="JAUKUD010000004">
    <property type="protein sequence ID" value="KAK0746427.1"/>
    <property type="molecule type" value="Genomic_DNA"/>
</dbReference>
<dbReference type="InterPro" id="IPR001494">
    <property type="entry name" value="Importin-beta_N"/>
</dbReference>
<dbReference type="Gene3D" id="3.40.50.720">
    <property type="entry name" value="NAD(P)-binding Rossmann-like Domain"/>
    <property type="match status" value="1"/>
</dbReference>
<keyword evidence="5" id="KW-0539">Nucleus</keyword>
<evidence type="ECO:0000256" key="2">
    <source>
        <dbReference type="ARBA" id="ARBA00007991"/>
    </source>
</evidence>
<dbReference type="GO" id="GO:0006631">
    <property type="term" value="P:fatty acid metabolic process"/>
    <property type="evidence" value="ECO:0007669"/>
    <property type="project" value="InterPro"/>
</dbReference>
<protein>
    <submittedName>
        <fullName evidence="7">Armadillo-type protein</fullName>
    </submittedName>
</protein>
<reference evidence="7" key="1">
    <citation type="submission" date="2023-06" db="EMBL/GenBank/DDBJ databases">
        <title>Genome-scale phylogeny and comparative genomics of the fungal order Sordariales.</title>
        <authorList>
            <consortium name="Lawrence Berkeley National Laboratory"/>
            <person name="Hensen N."/>
            <person name="Bonometti L."/>
            <person name="Westerberg I."/>
            <person name="Brannstrom I.O."/>
            <person name="Guillou S."/>
            <person name="Cros-Aarteil S."/>
            <person name="Calhoun S."/>
            <person name="Haridas S."/>
            <person name="Kuo A."/>
            <person name="Mondo S."/>
            <person name="Pangilinan J."/>
            <person name="Riley R."/>
            <person name="LaButti K."/>
            <person name="Andreopoulos B."/>
            <person name="Lipzen A."/>
            <person name="Chen C."/>
            <person name="Yanf M."/>
            <person name="Daum C."/>
            <person name="Ng V."/>
            <person name="Clum A."/>
            <person name="Steindorff A."/>
            <person name="Ohm R."/>
            <person name="Martin F."/>
            <person name="Silar P."/>
            <person name="Natvig D."/>
            <person name="Lalanne C."/>
            <person name="Gautier V."/>
            <person name="Ament-velasquez S.L."/>
            <person name="Kruys A."/>
            <person name="Hutchinson M.I."/>
            <person name="Powell A.J."/>
            <person name="Barry K."/>
            <person name="Miller A.N."/>
            <person name="Grigoriev I.V."/>
            <person name="Debuchy R."/>
            <person name="Gladieux P."/>
            <person name="Thoren M.H."/>
            <person name="Johannesson H."/>
        </authorList>
    </citation>
    <scope>NUCLEOTIDE SEQUENCE</scope>
    <source>
        <strain evidence="7">SMH3187-1</strain>
    </source>
</reference>
<dbReference type="Pfam" id="PF03810">
    <property type="entry name" value="IBN_N"/>
    <property type="match status" value="1"/>
</dbReference>
<evidence type="ECO:0000256" key="1">
    <source>
        <dbReference type="ARBA" id="ARBA00004123"/>
    </source>
</evidence>
<dbReference type="InterPro" id="IPR008927">
    <property type="entry name" value="6-PGluconate_DH-like_C_sf"/>
</dbReference>
<organism evidence="7 8">
    <name type="scientific">Schizothecium vesticola</name>
    <dbReference type="NCBI Taxonomy" id="314040"/>
    <lineage>
        <taxon>Eukaryota</taxon>
        <taxon>Fungi</taxon>
        <taxon>Dikarya</taxon>
        <taxon>Ascomycota</taxon>
        <taxon>Pezizomycotina</taxon>
        <taxon>Sordariomycetes</taxon>
        <taxon>Sordariomycetidae</taxon>
        <taxon>Sordariales</taxon>
        <taxon>Schizotheciaceae</taxon>
        <taxon>Schizothecium</taxon>
    </lineage>
</organism>
<evidence type="ECO:0000256" key="3">
    <source>
        <dbReference type="ARBA" id="ARBA00022448"/>
    </source>
</evidence>
<dbReference type="Gene3D" id="1.10.1040.10">
    <property type="entry name" value="N-(1-d-carboxylethyl)-l-norvaline Dehydrogenase, domain 2"/>
    <property type="match status" value="1"/>
</dbReference>
<evidence type="ECO:0000259" key="6">
    <source>
        <dbReference type="PROSITE" id="PS50166"/>
    </source>
</evidence>
<evidence type="ECO:0000313" key="7">
    <source>
        <dbReference type="EMBL" id="KAK0746427.1"/>
    </source>
</evidence>
<dbReference type="GO" id="GO:0016616">
    <property type="term" value="F:oxidoreductase activity, acting on the CH-OH group of donors, NAD or NADP as acceptor"/>
    <property type="evidence" value="ECO:0007669"/>
    <property type="project" value="InterPro"/>
</dbReference>
<dbReference type="Pfam" id="PF00725">
    <property type="entry name" value="3HCDH"/>
    <property type="match status" value="1"/>
</dbReference>
<gene>
    <name evidence="7" type="ORF">B0T18DRAFT_327358</name>
</gene>
<dbReference type="SUPFAM" id="SSF63829">
    <property type="entry name" value="Calcium-dependent phosphotriesterase"/>
    <property type="match status" value="1"/>
</dbReference>
<dbReference type="Proteomes" id="UP001172155">
    <property type="component" value="Unassembled WGS sequence"/>
</dbReference>
<dbReference type="GO" id="GO:0005635">
    <property type="term" value="C:nuclear envelope"/>
    <property type="evidence" value="ECO:0007669"/>
    <property type="project" value="TreeGrafter"/>
</dbReference>
<comment type="similarity">
    <text evidence="2">Belongs to the importin beta family.</text>
</comment>
<dbReference type="InterPro" id="IPR011042">
    <property type="entry name" value="6-blade_b-propeller_TolB-like"/>
</dbReference>
<proteinExistence type="inferred from homology"/>
<keyword evidence="4" id="KW-0560">Oxidoreductase</keyword>